<feature type="domain" description="EamA" evidence="8">
    <location>
        <begin position="28"/>
        <end position="157"/>
    </location>
</feature>
<feature type="transmembrane region" description="Helical" evidence="7">
    <location>
        <begin position="117"/>
        <end position="134"/>
    </location>
</feature>
<dbReference type="SUPFAM" id="SSF103481">
    <property type="entry name" value="Multidrug resistance efflux transporter EmrE"/>
    <property type="match status" value="2"/>
</dbReference>
<feature type="transmembrane region" description="Helical" evidence="7">
    <location>
        <begin position="143"/>
        <end position="162"/>
    </location>
</feature>
<dbReference type="InterPro" id="IPR050638">
    <property type="entry name" value="AA-Vitamin_Transporters"/>
</dbReference>
<keyword evidence="6 7" id="KW-0472">Membrane</keyword>
<dbReference type="AlphaFoldDB" id="A0A2A2II56"/>
<comment type="similarity">
    <text evidence="2">Belongs to the EamA transporter family.</text>
</comment>
<keyword evidence="10" id="KW-1185">Reference proteome</keyword>
<comment type="caution">
    <text evidence="9">The sequence shown here is derived from an EMBL/GenBank/DDBJ whole genome shotgun (WGS) entry which is preliminary data.</text>
</comment>
<reference evidence="9 10" key="1">
    <citation type="submission" date="2017-08" db="EMBL/GenBank/DDBJ databases">
        <title>Virgibacillus indicus sp. nov. and Virgibacillus profoundi sp. nov, two moderately halophilic bacteria isolated from marine sediment by using the Microfluidic Streak Plate.</title>
        <authorList>
            <person name="Xu B."/>
            <person name="Hu B."/>
            <person name="Wang J."/>
            <person name="Zhu Y."/>
            <person name="Huang L."/>
            <person name="Du W."/>
            <person name="Huang Y."/>
        </authorList>
    </citation>
    <scope>NUCLEOTIDE SEQUENCE [LARGE SCALE GENOMIC DNA]</scope>
    <source>
        <strain evidence="9 10">IO3-P3-H5</strain>
    </source>
</reference>
<feature type="domain" description="EamA" evidence="8">
    <location>
        <begin position="171"/>
        <end position="304"/>
    </location>
</feature>
<feature type="transmembrane region" description="Helical" evidence="7">
    <location>
        <begin position="56"/>
        <end position="75"/>
    </location>
</feature>
<protein>
    <submittedName>
        <fullName evidence="9">EamA family transporter</fullName>
    </submittedName>
</protein>
<dbReference type="Gene3D" id="1.10.3730.20">
    <property type="match status" value="1"/>
</dbReference>
<organism evidence="9 10">
    <name type="scientific">Virgibacillus profundi</name>
    <dbReference type="NCBI Taxonomy" id="2024555"/>
    <lineage>
        <taxon>Bacteria</taxon>
        <taxon>Bacillati</taxon>
        <taxon>Bacillota</taxon>
        <taxon>Bacilli</taxon>
        <taxon>Bacillales</taxon>
        <taxon>Bacillaceae</taxon>
        <taxon>Virgibacillus</taxon>
    </lineage>
</organism>
<evidence type="ECO:0000256" key="6">
    <source>
        <dbReference type="ARBA" id="ARBA00023136"/>
    </source>
</evidence>
<evidence type="ECO:0000313" key="9">
    <source>
        <dbReference type="EMBL" id="PAV30986.1"/>
    </source>
</evidence>
<dbReference type="Proteomes" id="UP000218887">
    <property type="component" value="Unassembled WGS sequence"/>
</dbReference>
<dbReference type="PANTHER" id="PTHR32322">
    <property type="entry name" value="INNER MEMBRANE TRANSPORTER"/>
    <property type="match status" value="1"/>
</dbReference>
<comment type="subcellular location">
    <subcellularLocation>
        <location evidence="1">Cell membrane</location>
        <topology evidence="1">Multi-pass membrane protein</topology>
    </subcellularLocation>
</comment>
<evidence type="ECO:0000256" key="3">
    <source>
        <dbReference type="ARBA" id="ARBA00022475"/>
    </source>
</evidence>
<name>A0A2A2II56_9BACI</name>
<dbReference type="PANTHER" id="PTHR32322:SF18">
    <property type="entry name" value="S-ADENOSYLMETHIONINE_S-ADENOSYLHOMOCYSTEINE TRANSPORTER"/>
    <property type="match status" value="1"/>
</dbReference>
<dbReference type="Pfam" id="PF00892">
    <property type="entry name" value="EamA"/>
    <property type="match status" value="2"/>
</dbReference>
<feature type="transmembrane region" description="Helical" evidence="7">
    <location>
        <begin position="233"/>
        <end position="255"/>
    </location>
</feature>
<feature type="transmembrane region" description="Helical" evidence="7">
    <location>
        <begin position="168"/>
        <end position="190"/>
    </location>
</feature>
<dbReference type="GO" id="GO:0005886">
    <property type="term" value="C:plasma membrane"/>
    <property type="evidence" value="ECO:0007669"/>
    <property type="project" value="UniProtKB-SubCell"/>
</dbReference>
<keyword evidence="4 7" id="KW-0812">Transmembrane</keyword>
<evidence type="ECO:0000256" key="4">
    <source>
        <dbReference type="ARBA" id="ARBA00022692"/>
    </source>
</evidence>
<dbReference type="InterPro" id="IPR000620">
    <property type="entry name" value="EamA_dom"/>
</dbReference>
<evidence type="ECO:0000256" key="7">
    <source>
        <dbReference type="SAM" id="Phobius"/>
    </source>
</evidence>
<evidence type="ECO:0000256" key="2">
    <source>
        <dbReference type="ARBA" id="ARBA00007362"/>
    </source>
</evidence>
<sequence>MTSRREIVGNQFNSFISILQKNKKILWLLIIIITLLWGYAWVLMKASLEYMGPFTFSSFRFGVGSVTLLLVVWLLKIGLPAKKHWKHLIIVGFLQTTVVFLLVMYGLRFVDAGKSSVLLYSMPLWSTILATKYLGEKITPAKLSGLLIGMVGLLAILGWDIWKEPNIKMIFGEFLIIISSVSWAVANVYYRIKLQSLPKLQVNAYQMFFGTIGIVIATLFMEWGKPIALNVHSIYYILFTGILASALCFTVWFLILSLIDMATATISTLLVPMFGLLFSSLILGEKMSIGVITGSILIIVGIVVAQLPKNKPRHR</sequence>
<evidence type="ECO:0000256" key="5">
    <source>
        <dbReference type="ARBA" id="ARBA00022989"/>
    </source>
</evidence>
<evidence type="ECO:0000256" key="1">
    <source>
        <dbReference type="ARBA" id="ARBA00004651"/>
    </source>
</evidence>
<gene>
    <name evidence="9" type="ORF">CIL05_04545</name>
</gene>
<feature type="transmembrane region" description="Helical" evidence="7">
    <location>
        <begin position="289"/>
        <end position="307"/>
    </location>
</feature>
<feature type="transmembrane region" description="Helical" evidence="7">
    <location>
        <begin position="202"/>
        <end position="221"/>
    </location>
</feature>
<dbReference type="InterPro" id="IPR037185">
    <property type="entry name" value="EmrE-like"/>
</dbReference>
<accession>A0A2A2II56</accession>
<feature type="transmembrane region" description="Helical" evidence="7">
    <location>
        <begin position="262"/>
        <end position="283"/>
    </location>
</feature>
<evidence type="ECO:0000259" key="8">
    <source>
        <dbReference type="Pfam" id="PF00892"/>
    </source>
</evidence>
<feature type="transmembrane region" description="Helical" evidence="7">
    <location>
        <begin position="25"/>
        <end position="44"/>
    </location>
</feature>
<feature type="transmembrane region" description="Helical" evidence="7">
    <location>
        <begin position="87"/>
        <end position="105"/>
    </location>
</feature>
<keyword evidence="5 7" id="KW-1133">Transmembrane helix</keyword>
<dbReference type="OrthoDB" id="67135at2"/>
<evidence type="ECO:0000313" key="10">
    <source>
        <dbReference type="Proteomes" id="UP000218887"/>
    </source>
</evidence>
<keyword evidence="3" id="KW-1003">Cell membrane</keyword>
<dbReference type="EMBL" id="NPOA01000002">
    <property type="protein sequence ID" value="PAV30986.1"/>
    <property type="molecule type" value="Genomic_DNA"/>
</dbReference>
<proteinExistence type="inferred from homology"/>